<organism evidence="2 3">
    <name type="scientific">Streptomyces aidingensis</name>
    <dbReference type="NCBI Taxonomy" id="910347"/>
    <lineage>
        <taxon>Bacteria</taxon>
        <taxon>Bacillati</taxon>
        <taxon>Actinomycetota</taxon>
        <taxon>Actinomycetes</taxon>
        <taxon>Kitasatosporales</taxon>
        <taxon>Streptomycetaceae</taxon>
        <taxon>Streptomyces</taxon>
    </lineage>
</organism>
<evidence type="ECO:0000313" key="3">
    <source>
        <dbReference type="Proteomes" id="UP000199207"/>
    </source>
</evidence>
<gene>
    <name evidence="2" type="ORF">SAMN05421773_102331</name>
</gene>
<evidence type="ECO:0000313" key="2">
    <source>
        <dbReference type="EMBL" id="SFC21494.1"/>
    </source>
</evidence>
<evidence type="ECO:0008006" key="4">
    <source>
        <dbReference type="Google" id="ProtNLM"/>
    </source>
</evidence>
<evidence type="ECO:0000256" key="1">
    <source>
        <dbReference type="SAM" id="MobiDB-lite"/>
    </source>
</evidence>
<dbReference type="RefSeq" id="WP_139238276.1">
    <property type="nucleotide sequence ID" value="NZ_FOLM01000002.1"/>
</dbReference>
<reference evidence="2 3" key="1">
    <citation type="submission" date="2016-10" db="EMBL/GenBank/DDBJ databases">
        <authorList>
            <person name="de Groot N.N."/>
        </authorList>
    </citation>
    <scope>NUCLEOTIDE SEQUENCE [LARGE SCALE GENOMIC DNA]</scope>
    <source>
        <strain evidence="2 3">CGMCC 4.5739</strain>
    </source>
</reference>
<feature type="region of interest" description="Disordered" evidence="1">
    <location>
        <begin position="62"/>
        <end position="82"/>
    </location>
</feature>
<keyword evidence="3" id="KW-1185">Reference proteome</keyword>
<dbReference type="Proteomes" id="UP000199207">
    <property type="component" value="Unassembled WGS sequence"/>
</dbReference>
<dbReference type="STRING" id="910347.SAMN05421773_102331"/>
<proteinExistence type="predicted"/>
<accession>A0A1I1HC11</accession>
<name>A0A1I1HC11_9ACTN</name>
<dbReference type="AlphaFoldDB" id="A0A1I1HC11"/>
<dbReference type="EMBL" id="FOLM01000002">
    <property type="protein sequence ID" value="SFC21494.1"/>
    <property type="molecule type" value="Genomic_DNA"/>
</dbReference>
<dbReference type="OrthoDB" id="4248813at2"/>
<protein>
    <recommendedName>
        <fullName evidence="4">Helix-turn-helix domain-containing protein</fullName>
    </recommendedName>
</protein>
<sequence>MSAPTEPSPNAEDFVLAEVAARYLKCGERWLRDGCNHRGFPHHRMGNRLVFSREDLSEIAAMARRPARPSGERRTPAPTVAA</sequence>